<protein>
    <recommendedName>
        <fullName evidence="1">AbiEi antitoxin N-terminal domain-containing protein</fullName>
    </recommendedName>
</protein>
<dbReference type="InterPro" id="IPR025159">
    <property type="entry name" value="AbiEi_N"/>
</dbReference>
<reference evidence="3" key="1">
    <citation type="journal article" date="2019" name="Int. J. Syst. Evol. Microbiol.">
        <title>The Global Catalogue of Microorganisms (GCM) 10K type strain sequencing project: providing services to taxonomists for standard genome sequencing and annotation.</title>
        <authorList>
            <consortium name="The Broad Institute Genomics Platform"/>
            <consortium name="The Broad Institute Genome Sequencing Center for Infectious Disease"/>
            <person name="Wu L."/>
            <person name="Ma J."/>
        </authorList>
    </citation>
    <scope>NUCLEOTIDE SEQUENCE [LARGE SCALE GENOMIC DNA]</scope>
    <source>
        <strain evidence="3">JCM 15572</strain>
    </source>
</reference>
<sequence>MRGHACGVNPVLVVVAQSQGGVFSRGQALACGYTPQGIRDRVRSGRWVRVRYGQYAAAPDLSGLAPWDRELANHRLAVFAAMNAMRTGSVAVSHQSALVLHGLPLWAIDLAEVHLSRLDIRRHSGPVAGIRFHRGVLTSGDLTELDGLTTTSIPRALVETACTVGFEETVVAVDAALHLGLIDDRELRRLLRSTEFWPGSATARAALGFADGRSESVGESRLRVLMHDQGLPAPSLQVVYRDRYGIIARVDFDFDGFNTLVEFDGRLKYAGATEDVLVQEKIREDRLRALGFEVVRTMWSDLDHPARTAATIRAAFARARAA</sequence>
<gene>
    <name evidence="2" type="ORF">GCM10009804_43550</name>
</gene>
<evidence type="ECO:0000259" key="1">
    <source>
        <dbReference type="Pfam" id="PF13338"/>
    </source>
</evidence>
<comment type="caution">
    <text evidence="2">The sequence shown here is derived from an EMBL/GenBank/DDBJ whole genome shotgun (WGS) entry which is preliminary data.</text>
</comment>
<dbReference type="Proteomes" id="UP001501705">
    <property type="component" value="Unassembled WGS sequence"/>
</dbReference>
<name>A0ABP4PM33_9ACTN</name>
<feature type="domain" description="AbiEi antitoxin N-terminal" evidence="1">
    <location>
        <begin position="16"/>
        <end position="55"/>
    </location>
</feature>
<dbReference type="Pfam" id="PF13338">
    <property type="entry name" value="AbiEi_4"/>
    <property type="match status" value="1"/>
</dbReference>
<dbReference type="EMBL" id="BAAAPH010000014">
    <property type="protein sequence ID" value="GAA1582310.1"/>
    <property type="molecule type" value="Genomic_DNA"/>
</dbReference>
<proteinExistence type="predicted"/>
<organism evidence="2 3">
    <name type="scientific">Kribbella hippodromi</name>
    <dbReference type="NCBI Taxonomy" id="434347"/>
    <lineage>
        <taxon>Bacteria</taxon>
        <taxon>Bacillati</taxon>
        <taxon>Actinomycetota</taxon>
        <taxon>Actinomycetes</taxon>
        <taxon>Propionibacteriales</taxon>
        <taxon>Kribbellaceae</taxon>
        <taxon>Kribbella</taxon>
    </lineage>
</organism>
<evidence type="ECO:0000313" key="3">
    <source>
        <dbReference type="Proteomes" id="UP001501705"/>
    </source>
</evidence>
<evidence type="ECO:0000313" key="2">
    <source>
        <dbReference type="EMBL" id="GAA1582310.1"/>
    </source>
</evidence>
<accession>A0ABP4PM33</accession>
<keyword evidence="3" id="KW-1185">Reference proteome</keyword>